<dbReference type="SUPFAM" id="SSF103481">
    <property type="entry name" value="Multidrug resistance efflux transporter EmrE"/>
    <property type="match status" value="2"/>
</dbReference>
<sequence length="309" mass="33011">MAQEKAQTSMEHETRTGRFSQKQGLFAAIGAYGLWGIFPLYWKLLSSVLPLQILAHRILWAAVFCLMLLLARKEMSSLGVALKDPRKRVLVGAAGLLVTVNWGMYIYAVNSGHVLETALGYYINPLLSVALGAMLFREHIDRWTRIAVGIALVGIVAAGILYGQVPWISLILAITFALYGAVKKGLGLAPITSLALETFSVAPLAFAFLAVMHAQGAGSFGNAGLRVTALLALSGVVTAVPLLLFGVAAISISLQLIGFIQYLTPTSQLLLGLFLYKEKPNAAVVAAFVAVLVAVVIFAVTRFKKGEPA</sequence>
<feature type="transmembrane region" description="Helical" evidence="8">
    <location>
        <begin position="119"/>
        <end position="136"/>
    </location>
</feature>
<feature type="transmembrane region" description="Helical" evidence="8">
    <location>
        <begin position="282"/>
        <end position="301"/>
    </location>
</feature>
<proteinExistence type="inferred from homology"/>
<keyword evidence="7 8" id="KW-0472">Membrane</keyword>
<feature type="transmembrane region" description="Helical" evidence="8">
    <location>
        <begin position="48"/>
        <end position="69"/>
    </location>
</feature>
<feature type="transmembrane region" description="Helical" evidence="8">
    <location>
        <begin position="89"/>
        <end position="107"/>
    </location>
</feature>
<keyword evidence="5 8" id="KW-0812">Transmembrane</keyword>
<protein>
    <submittedName>
        <fullName evidence="10">Protein RarD</fullName>
    </submittedName>
</protein>
<evidence type="ECO:0000256" key="4">
    <source>
        <dbReference type="ARBA" id="ARBA00022475"/>
    </source>
</evidence>
<dbReference type="Pfam" id="PF00892">
    <property type="entry name" value="EamA"/>
    <property type="match status" value="1"/>
</dbReference>
<feature type="transmembrane region" description="Helical" evidence="8">
    <location>
        <begin position="143"/>
        <end position="161"/>
    </location>
</feature>
<keyword evidence="6 8" id="KW-1133">Transmembrane helix</keyword>
<comment type="similarity">
    <text evidence="2">Belongs to the EamA transporter family.</text>
</comment>
<dbReference type="PANTHER" id="PTHR22911">
    <property type="entry name" value="ACYL-MALONYL CONDENSING ENZYME-RELATED"/>
    <property type="match status" value="1"/>
</dbReference>
<evidence type="ECO:0000313" key="10">
    <source>
        <dbReference type="EMBL" id="SLM14316.1"/>
    </source>
</evidence>
<gene>
    <name evidence="10" type="primary">rarD</name>
    <name evidence="10" type="ORF">SPIROBIBN47_310089</name>
</gene>
<evidence type="ECO:0000256" key="3">
    <source>
        <dbReference type="ARBA" id="ARBA00022448"/>
    </source>
</evidence>
<keyword evidence="3" id="KW-0813">Transport</keyword>
<accession>A0A3P3XK10</accession>
<dbReference type="EMBL" id="FWDM01000025">
    <property type="protein sequence ID" value="SLM14316.1"/>
    <property type="molecule type" value="Genomic_DNA"/>
</dbReference>
<evidence type="ECO:0000256" key="7">
    <source>
        <dbReference type="ARBA" id="ARBA00023136"/>
    </source>
</evidence>
<evidence type="ECO:0000256" key="5">
    <source>
        <dbReference type="ARBA" id="ARBA00022692"/>
    </source>
</evidence>
<organism evidence="10">
    <name type="scientific">uncultured spirochete</name>
    <dbReference type="NCBI Taxonomy" id="156406"/>
    <lineage>
        <taxon>Bacteria</taxon>
        <taxon>Pseudomonadati</taxon>
        <taxon>Spirochaetota</taxon>
        <taxon>Spirochaetia</taxon>
        <taxon>Spirochaetales</taxon>
        <taxon>environmental samples</taxon>
    </lineage>
</organism>
<dbReference type="InterPro" id="IPR037185">
    <property type="entry name" value="EmrE-like"/>
</dbReference>
<evidence type="ECO:0000256" key="6">
    <source>
        <dbReference type="ARBA" id="ARBA00022989"/>
    </source>
</evidence>
<dbReference type="InterPro" id="IPR004626">
    <property type="entry name" value="RarD"/>
</dbReference>
<evidence type="ECO:0000256" key="1">
    <source>
        <dbReference type="ARBA" id="ARBA00004651"/>
    </source>
</evidence>
<dbReference type="NCBIfam" id="TIGR00688">
    <property type="entry name" value="rarD"/>
    <property type="match status" value="1"/>
</dbReference>
<feature type="domain" description="EamA" evidence="9">
    <location>
        <begin position="24"/>
        <end position="156"/>
    </location>
</feature>
<name>A0A3P3XK10_9SPIR</name>
<feature type="transmembrane region" description="Helical" evidence="8">
    <location>
        <begin position="256"/>
        <end position="276"/>
    </location>
</feature>
<dbReference type="GO" id="GO:0005886">
    <property type="term" value="C:plasma membrane"/>
    <property type="evidence" value="ECO:0007669"/>
    <property type="project" value="UniProtKB-SubCell"/>
</dbReference>
<evidence type="ECO:0000259" key="9">
    <source>
        <dbReference type="Pfam" id="PF00892"/>
    </source>
</evidence>
<keyword evidence="4" id="KW-1003">Cell membrane</keyword>
<feature type="transmembrane region" description="Helical" evidence="8">
    <location>
        <begin position="24"/>
        <end position="42"/>
    </location>
</feature>
<evidence type="ECO:0000256" key="2">
    <source>
        <dbReference type="ARBA" id="ARBA00007362"/>
    </source>
</evidence>
<evidence type="ECO:0000256" key="8">
    <source>
        <dbReference type="SAM" id="Phobius"/>
    </source>
</evidence>
<feature type="transmembrane region" description="Helical" evidence="8">
    <location>
        <begin position="227"/>
        <end position="249"/>
    </location>
</feature>
<reference evidence="10" key="1">
    <citation type="submission" date="2017-02" db="EMBL/GenBank/DDBJ databases">
        <authorList>
            <person name="Regsiter A."/>
            <person name="William W."/>
        </authorList>
    </citation>
    <scope>NUCLEOTIDE SEQUENCE</scope>
    <source>
        <strain evidence="10">Bib</strain>
    </source>
</reference>
<dbReference type="PANTHER" id="PTHR22911:SF137">
    <property type="entry name" value="SOLUTE CARRIER FAMILY 35 MEMBER G2-RELATED"/>
    <property type="match status" value="1"/>
</dbReference>
<comment type="subcellular location">
    <subcellularLocation>
        <location evidence="1">Cell membrane</location>
        <topology evidence="1">Multi-pass membrane protein</topology>
    </subcellularLocation>
</comment>
<feature type="transmembrane region" description="Helical" evidence="8">
    <location>
        <begin position="194"/>
        <end position="215"/>
    </location>
</feature>
<dbReference type="AlphaFoldDB" id="A0A3P3XK10"/>
<dbReference type="InterPro" id="IPR000620">
    <property type="entry name" value="EamA_dom"/>
</dbReference>